<evidence type="ECO:0000313" key="13">
    <source>
        <dbReference type="Proteomes" id="UP000230750"/>
    </source>
</evidence>
<evidence type="ECO:0000313" key="12">
    <source>
        <dbReference type="EMBL" id="PIK40458.1"/>
    </source>
</evidence>
<sequence>MLHFTLQEMDGSLRHHQGYLGGIVTPSDGKCHLNVDGEYDDAHLYDYPSIGQLNAKMRENNIIPIFAVVESKHDLYQNLTELIEGSNVGTLLRDSSNIVDIIKNNYEKITQRVQIVDTAPAGLDLSYSSRCAEGGEFEDGNTCTGLRLGETVEFDVAITARDCLGGSKNTSFEIQQSDSKKL</sequence>
<dbReference type="GO" id="GO:0007229">
    <property type="term" value="P:integrin-mediated signaling pathway"/>
    <property type="evidence" value="ECO:0007669"/>
    <property type="project" value="UniProtKB-KW"/>
</dbReference>
<dbReference type="GO" id="GO:0008305">
    <property type="term" value="C:integrin complex"/>
    <property type="evidence" value="ECO:0007669"/>
    <property type="project" value="TreeGrafter"/>
</dbReference>
<evidence type="ECO:0000256" key="10">
    <source>
        <dbReference type="RuleBase" id="RU000633"/>
    </source>
</evidence>
<evidence type="ECO:0000256" key="9">
    <source>
        <dbReference type="ARBA" id="ARBA00023180"/>
    </source>
</evidence>
<evidence type="ECO:0000256" key="1">
    <source>
        <dbReference type="ARBA" id="ARBA00004479"/>
    </source>
</evidence>
<keyword evidence="7" id="KW-0472">Membrane</keyword>
<evidence type="ECO:0000256" key="3">
    <source>
        <dbReference type="ARBA" id="ARBA00022692"/>
    </source>
</evidence>
<comment type="similarity">
    <text evidence="2 10">Belongs to the integrin beta chain family.</text>
</comment>
<proteinExistence type="inferred from homology"/>
<dbReference type="GO" id="GO:0009986">
    <property type="term" value="C:cell surface"/>
    <property type="evidence" value="ECO:0007669"/>
    <property type="project" value="TreeGrafter"/>
</dbReference>
<keyword evidence="5" id="KW-1133">Transmembrane helix</keyword>
<keyword evidence="10" id="KW-0130">Cell adhesion</keyword>
<keyword evidence="13" id="KW-1185">Reference proteome</keyword>
<dbReference type="AlphaFoldDB" id="A0A2G8JXJ1"/>
<comment type="subcellular location">
    <subcellularLocation>
        <location evidence="10">Cell membrane</location>
        <topology evidence="10">Single-pass type I membrane protein</topology>
    </subcellularLocation>
    <subcellularLocation>
        <location evidence="1">Membrane</location>
        <topology evidence="1">Single-pass type I membrane protein</topology>
    </subcellularLocation>
</comment>
<keyword evidence="8" id="KW-1015">Disulfide bond</keyword>
<dbReference type="InterPro" id="IPR015812">
    <property type="entry name" value="Integrin_bsu"/>
</dbReference>
<dbReference type="SUPFAM" id="SSF53300">
    <property type="entry name" value="vWA-like"/>
    <property type="match status" value="1"/>
</dbReference>
<dbReference type="GO" id="GO:0005925">
    <property type="term" value="C:focal adhesion"/>
    <property type="evidence" value="ECO:0007669"/>
    <property type="project" value="TreeGrafter"/>
</dbReference>
<dbReference type="Pfam" id="PF00362">
    <property type="entry name" value="Integrin_beta"/>
    <property type="match status" value="1"/>
</dbReference>
<organism evidence="12 13">
    <name type="scientific">Stichopus japonicus</name>
    <name type="common">Sea cucumber</name>
    <dbReference type="NCBI Taxonomy" id="307972"/>
    <lineage>
        <taxon>Eukaryota</taxon>
        <taxon>Metazoa</taxon>
        <taxon>Echinodermata</taxon>
        <taxon>Eleutherozoa</taxon>
        <taxon>Echinozoa</taxon>
        <taxon>Holothuroidea</taxon>
        <taxon>Aspidochirotacea</taxon>
        <taxon>Aspidochirotida</taxon>
        <taxon>Stichopodidae</taxon>
        <taxon>Apostichopus</taxon>
    </lineage>
</organism>
<evidence type="ECO:0000256" key="7">
    <source>
        <dbReference type="ARBA" id="ARBA00023136"/>
    </source>
</evidence>
<keyword evidence="6 10" id="KW-0401">Integrin</keyword>
<evidence type="ECO:0000256" key="5">
    <source>
        <dbReference type="ARBA" id="ARBA00022989"/>
    </source>
</evidence>
<dbReference type="GO" id="GO:0016477">
    <property type="term" value="P:cell migration"/>
    <property type="evidence" value="ECO:0007669"/>
    <property type="project" value="TreeGrafter"/>
</dbReference>
<dbReference type="GO" id="GO:0005178">
    <property type="term" value="F:integrin binding"/>
    <property type="evidence" value="ECO:0007669"/>
    <property type="project" value="TreeGrafter"/>
</dbReference>
<dbReference type="Gene3D" id="3.40.50.410">
    <property type="entry name" value="von Willebrand factor, type A domain"/>
    <property type="match status" value="1"/>
</dbReference>
<keyword evidence="4" id="KW-0677">Repeat</keyword>
<dbReference type="PRINTS" id="PR01186">
    <property type="entry name" value="INTEGRINB"/>
</dbReference>
<name>A0A2G8JXJ1_STIJA</name>
<keyword evidence="3 10" id="KW-0812">Transmembrane</keyword>
<dbReference type="SMART" id="SM00187">
    <property type="entry name" value="INB"/>
    <property type="match status" value="1"/>
</dbReference>
<dbReference type="OrthoDB" id="410592at2759"/>
<dbReference type="STRING" id="307972.A0A2G8JXJ1"/>
<keyword evidence="9" id="KW-0325">Glycoprotein</keyword>
<evidence type="ECO:0000256" key="4">
    <source>
        <dbReference type="ARBA" id="ARBA00022737"/>
    </source>
</evidence>
<dbReference type="InterPro" id="IPR036465">
    <property type="entry name" value="vWFA_dom_sf"/>
</dbReference>
<evidence type="ECO:0000256" key="6">
    <source>
        <dbReference type="ARBA" id="ARBA00023037"/>
    </source>
</evidence>
<dbReference type="Gene3D" id="2.60.40.1510">
    <property type="entry name" value="ntegrin, alpha v. Chain A, domain 3"/>
    <property type="match status" value="1"/>
</dbReference>
<dbReference type="GO" id="GO:0007160">
    <property type="term" value="P:cell-matrix adhesion"/>
    <property type="evidence" value="ECO:0007669"/>
    <property type="project" value="TreeGrafter"/>
</dbReference>
<reference evidence="12 13" key="1">
    <citation type="journal article" date="2017" name="PLoS Biol.">
        <title>The sea cucumber genome provides insights into morphological evolution and visceral regeneration.</title>
        <authorList>
            <person name="Zhang X."/>
            <person name="Sun L."/>
            <person name="Yuan J."/>
            <person name="Sun Y."/>
            <person name="Gao Y."/>
            <person name="Zhang L."/>
            <person name="Li S."/>
            <person name="Dai H."/>
            <person name="Hamel J.F."/>
            <person name="Liu C."/>
            <person name="Yu Y."/>
            <person name="Liu S."/>
            <person name="Lin W."/>
            <person name="Guo K."/>
            <person name="Jin S."/>
            <person name="Xu P."/>
            <person name="Storey K.B."/>
            <person name="Huan P."/>
            <person name="Zhang T."/>
            <person name="Zhou Y."/>
            <person name="Zhang J."/>
            <person name="Lin C."/>
            <person name="Li X."/>
            <person name="Xing L."/>
            <person name="Huo D."/>
            <person name="Sun M."/>
            <person name="Wang L."/>
            <person name="Mercier A."/>
            <person name="Li F."/>
            <person name="Yang H."/>
            <person name="Xiang J."/>
        </authorList>
    </citation>
    <scope>NUCLEOTIDE SEQUENCE [LARGE SCALE GENOMIC DNA]</scope>
    <source>
        <strain evidence="12">Shaxun</strain>
        <tissue evidence="12">Muscle</tissue>
    </source>
</reference>
<dbReference type="SUPFAM" id="SSF69179">
    <property type="entry name" value="Integrin domains"/>
    <property type="match status" value="1"/>
</dbReference>
<dbReference type="InterPro" id="IPR002369">
    <property type="entry name" value="Integrin_bsu_VWA"/>
</dbReference>
<evidence type="ECO:0000256" key="2">
    <source>
        <dbReference type="ARBA" id="ARBA00007449"/>
    </source>
</evidence>
<dbReference type="EMBL" id="MRZV01001120">
    <property type="protein sequence ID" value="PIK40458.1"/>
    <property type="molecule type" value="Genomic_DNA"/>
</dbReference>
<dbReference type="PANTHER" id="PTHR10082">
    <property type="entry name" value="INTEGRIN BETA SUBUNIT"/>
    <property type="match status" value="1"/>
</dbReference>
<accession>A0A2G8JXJ1</accession>
<feature type="domain" description="Integrin beta subunit VWA" evidence="11">
    <location>
        <begin position="2"/>
        <end position="178"/>
    </location>
</feature>
<evidence type="ECO:0000259" key="11">
    <source>
        <dbReference type="SMART" id="SM00187"/>
    </source>
</evidence>
<protein>
    <recommendedName>
        <fullName evidence="10">Integrin beta</fullName>
    </recommendedName>
</protein>
<dbReference type="Proteomes" id="UP000230750">
    <property type="component" value="Unassembled WGS sequence"/>
</dbReference>
<comment type="caution">
    <text evidence="12">The sequence shown here is derived from an EMBL/GenBank/DDBJ whole genome shotgun (WGS) entry which is preliminary data.</text>
</comment>
<evidence type="ECO:0000256" key="8">
    <source>
        <dbReference type="ARBA" id="ARBA00023157"/>
    </source>
</evidence>
<dbReference type="PANTHER" id="PTHR10082:SF60">
    <property type="entry name" value="INTEGRIN BETA-PS"/>
    <property type="match status" value="1"/>
</dbReference>
<gene>
    <name evidence="12" type="ORF">BSL78_22685</name>
</gene>
<dbReference type="InterPro" id="IPR032695">
    <property type="entry name" value="Integrin_dom_sf"/>
</dbReference>
<dbReference type="GO" id="GO:0033627">
    <property type="term" value="P:cell adhesion mediated by integrin"/>
    <property type="evidence" value="ECO:0007669"/>
    <property type="project" value="TreeGrafter"/>
</dbReference>
<dbReference type="GO" id="GO:0098609">
    <property type="term" value="P:cell-cell adhesion"/>
    <property type="evidence" value="ECO:0007669"/>
    <property type="project" value="TreeGrafter"/>
</dbReference>